<dbReference type="RefSeq" id="WP_223577595.1">
    <property type="nucleotide sequence ID" value="NZ_BAABFU010000001.1"/>
</dbReference>
<organism evidence="2 3">
    <name type="scientific">Kangiella taiwanensis</name>
    <dbReference type="NCBI Taxonomy" id="1079179"/>
    <lineage>
        <taxon>Bacteria</taxon>
        <taxon>Pseudomonadati</taxon>
        <taxon>Pseudomonadota</taxon>
        <taxon>Gammaproteobacteria</taxon>
        <taxon>Kangiellales</taxon>
        <taxon>Kangiellaceae</taxon>
        <taxon>Kangiella</taxon>
    </lineage>
</organism>
<protein>
    <recommendedName>
        <fullName evidence="4">DUF2846 domain-containing protein</fullName>
    </recommendedName>
</protein>
<dbReference type="EMBL" id="BAABFU010000001">
    <property type="protein sequence ID" value="GAA4342632.1"/>
    <property type="molecule type" value="Genomic_DNA"/>
</dbReference>
<comment type="caution">
    <text evidence="2">The sequence shown here is derived from an EMBL/GenBank/DDBJ whole genome shotgun (WGS) entry which is preliminary data.</text>
</comment>
<sequence>MKSLLYISLLLVLLTHNTKLLASDKNIDTSSLDSDEGYLLLKVSFNNEYVFSNQDSGILRLSLTGEDDHHFKNIKYGNNIYIAKLPEGNYYFESMTVWGNRVFEIDDIPYKAEVVAGKIAYAGDLIIHNKGDGRATFVYKNRAMSNYKYLEKEYSDFLSNYPLVYTGLGSDYLFTYLETEEKGELHD</sequence>
<accession>A0ABP8HQB1</accession>
<feature type="signal peptide" evidence="1">
    <location>
        <begin position="1"/>
        <end position="22"/>
    </location>
</feature>
<feature type="chain" id="PRO_5046652186" description="DUF2846 domain-containing protein" evidence="1">
    <location>
        <begin position="23"/>
        <end position="187"/>
    </location>
</feature>
<evidence type="ECO:0000313" key="2">
    <source>
        <dbReference type="EMBL" id="GAA4342632.1"/>
    </source>
</evidence>
<dbReference type="Proteomes" id="UP001501294">
    <property type="component" value="Unassembled WGS sequence"/>
</dbReference>
<evidence type="ECO:0000256" key="1">
    <source>
        <dbReference type="SAM" id="SignalP"/>
    </source>
</evidence>
<keyword evidence="3" id="KW-1185">Reference proteome</keyword>
<evidence type="ECO:0008006" key="4">
    <source>
        <dbReference type="Google" id="ProtNLM"/>
    </source>
</evidence>
<keyword evidence="1" id="KW-0732">Signal</keyword>
<reference evidence="3" key="1">
    <citation type="journal article" date="2019" name="Int. J. Syst. Evol. Microbiol.">
        <title>The Global Catalogue of Microorganisms (GCM) 10K type strain sequencing project: providing services to taxonomists for standard genome sequencing and annotation.</title>
        <authorList>
            <consortium name="The Broad Institute Genomics Platform"/>
            <consortium name="The Broad Institute Genome Sequencing Center for Infectious Disease"/>
            <person name="Wu L."/>
            <person name="Ma J."/>
        </authorList>
    </citation>
    <scope>NUCLEOTIDE SEQUENCE [LARGE SCALE GENOMIC DNA]</scope>
    <source>
        <strain evidence="3">JCM 17727</strain>
    </source>
</reference>
<gene>
    <name evidence="2" type="ORF">GCM10023150_00580</name>
</gene>
<proteinExistence type="predicted"/>
<evidence type="ECO:0000313" key="3">
    <source>
        <dbReference type="Proteomes" id="UP001501294"/>
    </source>
</evidence>
<name>A0ABP8HQB1_9GAMM</name>